<accession>E6PPP5</accession>
<proteinExistence type="predicted"/>
<dbReference type="AlphaFoldDB" id="E6PPP5"/>
<protein>
    <submittedName>
        <fullName evidence="1">Uncharacterized protein</fullName>
    </submittedName>
</protein>
<comment type="caution">
    <text evidence="1">The sequence shown here is derived from an EMBL/GenBank/DDBJ whole genome shotgun (WGS) entry which is preliminary data.</text>
</comment>
<dbReference type="EMBL" id="CABM01000036">
    <property type="protein sequence ID" value="CBH96899.1"/>
    <property type="molecule type" value="Genomic_DNA"/>
</dbReference>
<sequence length="139" mass="14947">MTPIKPRIDADNLSSAKTSSQRLDGWLAEVDALLQDPRGRFRPRTLVLIDAQRPEADRLVMQVGLDGQGRINVATAEALCAATSYWIEAIPGASDVPEGLYVLEGTRLGHRPDDVATPCWINTLVPADLTAGTPAATSR</sequence>
<gene>
    <name evidence="1" type="ORF">CARN2_1529</name>
</gene>
<name>E6PPP5_9ZZZZ</name>
<organism evidence="1">
    <name type="scientific">mine drainage metagenome</name>
    <dbReference type="NCBI Taxonomy" id="410659"/>
    <lineage>
        <taxon>unclassified sequences</taxon>
        <taxon>metagenomes</taxon>
        <taxon>ecological metagenomes</taxon>
    </lineage>
</organism>
<evidence type="ECO:0000313" key="1">
    <source>
        <dbReference type="EMBL" id="CBH96899.1"/>
    </source>
</evidence>
<reference evidence="1" key="1">
    <citation type="submission" date="2009-10" db="EMBL/GenBank/DDBJ databases">
        <title>Diversity of trophic interactions inside an arsenic-rich microbial ecosystem.</title>
        <authorList>
            <person name="Bertin P.N."/>
            <person name="Heinrich-Salmeron A."/>
            <person name="Pelletier E."/>
            <person name="Goulhen-Chollet F."/>
            <person name="Arsene-Ploetze F."/>
            <person name="Gallien S."/>
            <person name="Calteau A."/>
            <person name="Vallenet D."/>
            <person name="Casiot C."/>
            <person name="Chane-Woon-Ming B."/>
            <person name="Giloteaux L."/>
            <person name="Barakat M."/>
            <person name="Bonnefoy V."/>
            <person name="Bruneel O."/>
            <person name="Chandler M."/>
            <person name="Cleiss J."/>
            <person name="Duran R."/>
            <person name="Elbaz-Poulichet F."/>
            <person name="Fonknechten N."/>
            <person name="Lauga B."/>
            <person name="Mornico D."/>
            <person name="Ortet P."/>
            <person name="Schaeffer C."/>
            <person name="Siguier P."/>
            <person name="Alexander Thil Smith A."/>
            <person name="Van Dorsselaer A."/>
            <person name="Weissenbach J."/>
            <person name="Medigue C."/>
            <person name="Le Paslier D."/>
        </authorList>
    </citation>
    <scope>NUCLEOTIDE SEQUENCE</scope>
</reference>